<evidence type="ECO:0000313" key="7">
    <source>
        <dbReference type="Proteomes" id="UP001595772"/>
    </source>
</evidence>
<sequence>MAFKKRKFEVIVMEINTEGKTAKEMYKLLTGSIAPRPIALVSTQDKDGVLNVAPFSFFTVVTSAPPTVMFSIGELNERKKDTLQNIEDNPEFVINIVNVDLGEAVNNAAANFKPDVSEFEEVNMTPVPAKTIDAYAVKESPIHLECVLDRIIKVGKGFMVLAQVKHFVIDDALYLGNYKIDFQKLNPIVRFAGSKYGEIGNIISLERIVNHDKTLQK</sequence>
<dbReference type="EMBL" id="JBHSAO010000011">
    <property type="protein sequence ID" value="MFC4025209.1"/>
    <property type="molecule type" value="Genomic_DNA"/>
</dbReference>
<dbReference type="EC" id="1.5.1.-" evidence="6"/>
<keyword evidence="3" id="KW-0288">FMN</keyword>
<name>A0ABV8H315_9BACI</name>
<evidence type="ECO:0000313" key="6">
    <source>
        <dbReference type="EMBL" id="MFC4025209.1"/>
    </source>
</evidence>
<dbReference type="Proteomes" id="UP001595772">
    <property type="component" value="Unassembled WGS sequence"/>
</dbReference>
<dbReference type="InterPro" id="IPR012349">
    <property type="entry name" value="Split_barrel_FMN-bd"/>
</dbReference>
<dbReference type="SMART" id="SM00903">
    <property type="entry name" value="Flavin_Reduct"/>
    <property type="match status" value="1"/>
</dbReference>
<dbReference type="Pfam" id="PF01613">
    <property type="entry name" value="Flavin_Reduct"/>
    <property type="match status" value="1"/>
</dbReference>
<comment type="cofactor">
    <cofactor evidence="1">
        <name>FMN</name>
        <dbReference type="ChEBI" id="CHEBI:58210"/>
    </cofactor>
</comment>
<keyword evidence="7" id="KW-1185">Reference proteome</keyword>
<feature type="domain" description="Flavin reductase like" evidence="5">
    <location>
        <begin position="31"/>
        <end position="180"/>
    </location>
</feature>
<evidence type="ECO:0000256" key="2">
    <source>
        <dbReference type="ARBA" id="ARBA00022630"/>
    </source>
</evidence>
<proteinExistence type="inferred from homology"/>
<dbReference type="PANTHER" id="PTHR33798">
    <property type="entry name" value="FLAVOPROTEIN OXYGENASE"/>
    <property type="match status" value="1"/>
</dbReference>
<evidence type="ECO:0000259" key="5">
    <source>
        <dbReference type="SMART" id="SM00903"/>
    </source>
</evidence>
<comment type="similarity">
    <text evidence="4">Belongs to the flavoredoxin family.</text>
</comment>
<keyword evidence="6" id="KW-0560">Oxidoreductase</keyword>
<dbReference type="SUPFAM" id="SSF50475">
    <property type="entry name" value="FMN-binding split barrel"/>
    <property type="match status" value="1"/>
</dbReference>
<evidence type="ECO:0000256" key="1">
    <source>
        <dbReference type="ARBA" id="ARBA00001917"/>
    </source>
</evidence>
<evidence type="ECO:0000256" key="4">
    <source>
        <dbReference type="ARBA" id="ARBA00038054"/>
    </source>
</evidence>
<dbReference type="Gene3D" id="2.30.110.10">
    <property type="entry name" value="Electron Transport, Fmn-binding Protein, Chain A"/>
    <property type="match status" value="1"/>
</dbReference>
<reference evidence="7" key="1">
    <citation type="journal article" date="2019" name="Int. J. Syst. Evol. Microbiol.">
        <title>The Global Catalogue of Microorganisms (GCM) 10K type strain sequencing project: providing services to taxonomists for standard genome sequencing and annotation.</title>
        <authorList>
            <consortium name="The Broad Institute Genomics Platform"/>
            <consortium name="The Broad Institute Genome Sequencing Center for Infectious Disease"/>
            <person name="Wu L."/>
            <person name="Ma J."/>
        </authorList>
    </citation>
    <scope>NUCLEOTIDE SEQUENCE [LARGE SCALE GENOMIC DNA]</scope>
    <source>
        <strain evidence="7">IBRC-M 10703</strain>
    </source>
</reference>
<dbReference type="GO" id="GO:0016491">
    <property type="term" value="F:oxidoreductase activity"/>
    <property type="evidence" value="ECO:0007669"/>
    <property type="project" value="UniProtKB-KW"/>
</dbReference>
<protein>
    <submittedName>
        <fullName evidence="6">Flavin reductase family protein</fullName>
        <ecNumber evidence="6">1.5.1.-</ecNumber>
    </submittedName>
</protein>
<dbReference type="PANTHER" id="PTHR33798:SF5">
    <property type="entry name" value="FLAVIN REDUCTASE LIKE DOMAIN-CONTAINING PROTEIN"/>
    <property type="match status" value="1"/>
</dbReference>
<dbReference type="InterPro" id="IPR002563">
    <property type="entry name" value="Flavin_Rdtase-like_dom"/>
</dbReference>
<keyword evidence="2" id="KW-0285">Flavoprotein</keyword>
<dbReference type="RefSeq" id="WP_379497699.1">
    <property type="nucleotide sequence ID" value="NZ_JBHSAO010000011.1"/>
</dbReference>
<accession>A0ABV8H315</accession>
<comment type="caution">
    <text evidence="6">The sequence shown here is derived from an EMBL/GenBank/DDBJ whole genome shotgun (WGS) entry which is preliminary data.</text>
</comment>
<organism evidence="6 7">
    <name type="scientific">Oceanobacillus longus</name>
    <dbReference type="NCBI Taxonomy" id="930120"/>
    <lineage>
        <taxon>Bacteria</taxon>
        <taxon>Bacillati</taxon>
        <taxon>Bacillota</taxon>
        <taxon>Bacilli</taxon>
        <taxon>Bacillales</taxon>
        <taxon>Bacillaceae</taxon>
        <taxon>Oceanobacillus</taxon>
    </lineage>
</organism>
<gene>
    <name evidence="6" type="ORF">ACFOUV_15545</name>
</gene>
<evidence type="ECO:0000256" key="3">
    <source>
        <dbReference type="ARBA" id="ARBA00022643"/>
    </source>
</evidence>